<feature type="signal peptide" evidence="1">
    <location>
        <begin position="1"/>
        <end position="22"/>
    </location>
</feature>
<accession>A0A835P8X8</accession>
<evidence type="ECO:0000313" key="2">
    <source>
        <dbReference type="EMBL" id="KAG0447108.1"/>
    </source>
</evidence>
<gene>
    <name evidence="2" type="ORF">HPP92_028507</name>
</gene>
<reference evidence="2 3" key="1">
    <citation type="journal article" date="2020" name="Nat. Food">
        <title>A phased Vanilla planifolia genome enables genetic improvement of flavour and production.</title>
        <authorList>
            <person name="Hasing T."/>
            <person name="Tang H."/>
            <person name="Brym M."/>
            <person name="Khazi F."/>
            <person name="Huang T."/>
            <person name="Chambers A.H."/>
        </authorList>
    </citation>
    <scope>NUCLEOTIDE SEQUENCE [LARGE SCALE GENOMIC DNA]</scope>
    <source>
        <tissue evidence="2">Leaf</tissue>
    </source>
</reference>
<proteinExistence type="predicted"/>
<evidence type="ECO:0000256" key="1">
    <source>
        <dbReference type="SAM" id="SignalP"/>
    </source>
</evidence>
<dbReference type="EMBL" id="JADCNL010000507">
    <property type="protein sequence ID" value="KAG0447108.1"/>
    <property type="molecule type" value="Genomic_DNA"/>
</dbReference>
<organism evidence="2 3">
    <name type="scientific">Vanilla planifolia</name>
    <name type="common">Vanilla</name>
    <dbReference type="NCBI Taxonomy" id="51239"/>
    <lineage>
        <taxon>Eukaryota</taxon>
        <taxon>Viridiplantae</taxon>
        <taxon>Streptophyta</taxon>
        <taxon>Embryophyta</taxon>
        <taxon>Tracheophyta</taxon>
        <taxon>Spermatophyta</taxon>
        <taxon>Magnoliopsida</taxon>
        <taxon>Liliopsida</taxon>
        <taxon>Asparagales</taxon>
        <taxon>Orchidaceae</taxon>
        <taxon>Vanilloideae</taxon>
        <taxon>Vanilleae</taxon>
        <taxon>Vanilla</taxon>
    </lineage>
</organism>
<protein>
    <submittedName>
        <fullName evidence="2">Uncharacterized protein</fullName>
    </submittedName>
</protein>
<evidence type="ECO:0000313" key="3">
    <source>
        <dbReference type="Proteomes" id="UP000636800"/>
    </source>
</evidence>
<comment type="caution">
    <text evidence="2">The sequence shown here is derived from an EMBL/GenBank/DDBJ whole genome shotgun (WGS) entry which is preliminary data.</text>
</comment>
<keyword evidence="1" id="KW-0732">Signal</keyword>
<sequence length="89" mass="10196">MALPPLVSSIMAWLLRLFLGHGLAPLYLPSREDVGKNGKKGQDTLKVNKKARMERFQDKKANLQVKALEESESWQNSHYNARKMNPLDF</sequence>
<dbReference type="Proteomes" id="UP000636800">
    <property type="component" value="Unassembled WGS sequence"/>
</dbReference>
<dbReference type="AlphaFoldDB" id="A0A835P8X8"/>
<feature type="chain" id="PRO_5032597700" evidence="1">
    <location>
        <begin position="23"/>
        <end position="89"/>
    </location>
</feature>
<keyword evidence="3" id="KW-1185">Reference proteome</keyword>
<name>A0A835P8X8_VANPL</name>